<gene>
    <name evidence="2" type="ORF">PMAYCL1PPCAC_14688</name>
</gene>
<accession>A0AAN5CAR4</accession>
<feature type="region of interest" description="Disordered" evidence="1">
    <location>
        <begin position="77"/>
        <end position="119"/>
    </location>
</feature>
<dbReference type="Proteomes" id="UP001328107">
    <property type="component" value="Unassembled WGS sequence"/>
</dbReference>
<evidence type="ECO:0000313" key="3">
    <source>
        <dbReference type="Proteomes" id="UP001328107"/>
    </source>
</evidence>
<proteinExistence type="predicted"/>
<organism evidence="2 3">
    <name type="scientific">Pristionchus mayeri</name>
    <dbReference type="NCBI Taxonomy" id="1317129"/>
    <lineage>
        <taxon>Eukaryota</taxon>
        <taxon>Metazoa</taxon>
        <taxon>Ecdysozoa</taxon>
        <taxon>Nematoda</taxon>
        <taxon>Chromadorea</taxon>
        <taxon>Rhabditida</taxon>
        <taxon>Rhabditina</taxon>
        <taxon>Diplogasteromorpha</taxon>
        <taxon>Diplogasteroidea</taxon>
        <taxon>Neodiplogasteridae</taxon>
        <taxon>Pristionchus</taxon>
    </lineage>
</organism>
<comment type="caution">
    <text evidence="2">The sequence shown here is derived from an EMBL/GenBank/DDBJ whole genome shotgun (WGS) entry which is preliminary data.</text>
</comment>
<dbReference type="EMBL" id="BTRK01000003">
    <property type="protein sequence ID" value="GMR44493.1"/>
    <property type="molecule type" value="Genomic_DNA"/>
</dbReference>
<keyword evidence="3" id="KW-1185">Reference proteome</keyword>
<evidence type="ECO:0000313" key="2">
    <source>
        <dbReference type="EMBL" id="GMR44493.1"/>
    </source>
</evidence>
<feature type="region of interest" description="Disordered" evidence="1">
    <location>
        <begin position="1"/>
        <end position="20"/>
    </location>
</feature>
<dbReference type="AlphaFoldDB" id="A0AAN5CAR4"/>
<sequence>TVTSPESGDREGEGGGVSSLRQTTENVVIVIVRRRHWLAESRAQRVPAVVDARPELLHVLDALLVGAFHGLVLRVGDHAQNDDGDEGEEASDQVPFGTFQPDMGLQEGDMDLDYGKGVR</sequence>
<evidence type="ECO:0000256" key="1">
    <source>
        <dbReference type="SAM" id="MobiDB-lite"/>
    </source>
</evidence>
<feature type="compositionally biased region" description="Acidic residues" evidence="1">
    <location>
        <begin position="82"/>
        <end position="91"/>
    </location>
</feature>
<feature type="non-terminal residue" evidence="2">
    <location>
        <position position="1"/>
    </location>
</feature>
<protein>
    <submittedName>
        <fullName evidence="2">Uncharacterized protein</fullName>
    </submittedName>
</protein>
<name>A0AAN5CAR4_9BILA</name>
<reference evidence="3" key="1">
    <citation type="submission" date="2022-10" db="EMBL/GenBank/DDBJ databases">
        <title>Genome assembly of Pristionchus species.</title>
        <authorList>
            <person name="Yoshida K."/>
            <person name="Sommer R.J."/>
        </authorList>
    </citation>
    <scope>NUCLEOTIDE SEQUENCE [LARGE SCALE GENOMIC DNA]</scope>
    <source>
        <strain evidence="3">RS5460</strain>
    </source>
</reference>